<keyword evidence="3" id="KW-0521">NADP</keyword>
<dbReference type="SUPFAM" id="SSF55035">
    <property type="entry name" value="NAD-binding domain of HMG-CoA reductase"/>
    <property type="match status" value="1"/>
</dbReference>
<dbReference type="InterPro" id="IPR011009">
    <property type="entry name" value="Kinase-like_dom_sf"/>
</dbReference>
<comment type="similarity">
    <text evidence="1">Belongs to the HMG-CoA reductase family.</text>
</comment>
<dbReference type="InterPro" id="IPR009029">
    <property type="entry name" value="HMG_CoA_Rdtase_sub-bd_dom_sf"/>
</dbReference>
<keyword evidence="6" id="KW-1185">Reference proteome</keyword>
<dbReference type="InterPro" id="IPR023076">
    <property type="entry name" value="HMG_CoA_Rdtase_CS"/>
</dbReference>
<dbReference type="SUPFAM" id="SSF56112">
    <property type="entry name" value="Protein kinase-like (PK-like)"/>
    <property type="match status" value="1"/>
</dbReference>
<dbReference type="Pfam" id="PF00368">
    <property type="entry name" value="HMG-CoA_red"/>
    <property type="match status" value="1"/>
</dbReference>
<evidence type="ECO:0000256" key="4">
    <source>
        <dbReference type="ARBA" id="ARBA00023002"/>
    </source>
</evidence>
<dbReference type="InterPro" id="IPR002202">
    <property type="entry name" value="HMG_CoA_Rdtase"/>
</dbReference>
<dbReference type="PROSITE" id="PS50065">
    <property type="entry name" value="HMG_COA_REDUCTASE_4"/>
    <property type="match status" value="1"/>
</dbReference>
<dbReference type="Proteomes" id="UP000838686">
    <property type="component" value="Unassembled WGS sequence"/>
</dbReference>
<gene>
    <name evidence="5" type="ORF">PAECIP111893_01758</name>
</gene>
<dbReference type="SUPFAM" id="SSF56542">
    <property type="entry name" value="Substrate-binding domain of HMG-CoA reductase"/>
    <property type="match status" value="1"/>
</dbReference>
<proteinExistence type="inferred from homology"/>
<protein>
    <recommendedName>
        <fullName evidence="2">hydroxymethylglutaryl-CoA reductase (NADPH)</fullName>
        <ecNumber evidence="2">1.1.1.34</ecNumber>
    </recommendedName>
</protein>
<dbReference type="Gene3D" id="3.90.1200.10">
    <property type="match status" value="1"/>
</dbReference>
<organism evidence="5 6">
    <name type="scientific">Paenibacillus plantiphilus</name>
    <dbReference type="NCBI Taxonomy" id="2905650"/>
    <lineage>
        <taxon>Bacteria</taxon>
        <taxon>Bacillati</taxon>
        <taxon>Bacillota</taxon>
        <taxon>Bacilli</taxon>
        <taxon>Bacillales</taxon>
        <taxon>Paenibacillaceae</taxon>
        <taxon>Paenibacillus</taxon>
    </lineage>
</organism>
<accession>A0ABM9C4T0</accession>
<dbReference type="PROSITE" id="PS00318">
    <property type="entry name" value="HMG_COA_REDUCTASE_2"/>
    <property type="match status" value="1"/>
</dbReference>
<evidence type="ECO:0000313" key="6">
    <source>
        <dbReference type="Proteomes" id="UP000838686"/>
    </source>
</evidence>
<sequence>MRRIRGYLLKLIYFPICRRCKGLDAYQYQPHQNEHQFHRSRRPGLYFEYGGHYYEGSISHYWNSGFRIVTTHQLSLQIGGVLPRIKLLSSDRDHFLHELTITALAGNEGTLLIDADQRNPAAVEQFHEQFHIAFLGHSPLQNSGHAHSLSMPSFIGRKHYTQEATEARQQWLEQATGSRISHVSQSIFHDNPSLLAGNIENYIGSVQIPLGIAGPLWIRGTYANGYSPIPIATTEGALISSISRGAKACNAAGGIEVQVVRQTMVRAPVFFCGDMRGALLLAAWMEEHSAGIKAKAESASSVAKLVSIQTHPFGDQLHVQFCYETGDAAGQNMTTSCTFVACEWMIDQVKDMPEMKVLSYMIEGNMAGDKKVSMRSFIEGRGIGVLASVHIPEAVFRQTMRLSTDQYMRRWYAAEVGGLRTGMVGHNVNFANVLAGIFTATGQDIACVHESGCGIFKPRQESDGISIHLELPSLVIGTVGGGTGLPTQRECLEMLGCGGPGKAFKLAEIMAAACLALDVSTSAAIGSNEFVKAHEKLGRKSSQTGISRGDITTRFFQSLLGEQRGKVKSFESISLNTESSVVTNMMKKQTSRFQGLHRYALHLQQDGVQRELPVVLKVKSDDREMMDLGIGIAKLSGEDRLSGLFESQLHIFGFEGAHLREIALYKHASAALLQYCPDIYGVVHNEDKEAYAILMEDLSSYSHMNAIQSTEEWDDEHIGLVLGDLAAIHAVYLDQEERLPAAMGVEGLDVASYVDATELLLALTDYNHERFPALMSKQLHGLLHRFIRNISSHIEEMRTYHRTLTHNDFNPRNLGLRVPEDMEQVLEDKKQALQDGERVLEDKKQLVVYDWELASYGNPQHDCLEFLIYTLSSDVPMTQWDRYLDGYRQSLEKASSGHTLDKQSFEHIAILNALEMAAVRFNLYLLANNLLHLPYMERVYLNLARFITEKLAD</sequence>
<name>A0ABM9C4T0_9BACL</name>
<dbReference type="RefSeq" id="WP_236340095.1">
    <property type="nucleotide sequence ID" value="NZ_CAKMMF010000007.1"/>
</dbReference>
<dbReference type="PRINTS" id="PR00071">
    <property type="entry name" value="HMGCOARDTASE"/>
</dbReference>
<dbReference type="InterPro" id="IPR023074">
    <property type="entry name" value="HMG_CoA_Rdtase_cat_sf"/>
</dbReference>
<evidence type="ECO:0000256" key="3">
    <source>
        <dbReference type="ARBA" id="ARBA00022857"/>
    </source>
</evidence>
<dbReference type="InterPro" id="IPR004554">
    <property type="entry name" value="HMG_CoA_Rdtase_eu_arc"/>
</dbReference>
<dbReference type="Gene3D" id="3.90.770.10">
    <property type="entry name" value="3-hydroxy-3-methylglutaryl-coenzyme A Reductase, Chain A, domain 2"/>
    <property type="match status" value="1"/>
</dbReference>
<dbReference type="PANTHER" id="PTHR10572">
    <property type="entry name" value="3-HYDROXY-3-METHYLGLUTARYL-COENZYME A REDUCTASE"/>
    <property type="match status" value="1"/>
</dbReference>
<reference evidence="5" key="1">
    <citation type="submission" date="2022-01" db="EMBL/GenBank/DDBJ databases">
        <authorList>
            <person name="Criscuolo A."/>
        </authorList>
    </citation>
    <scope>NUCLEOTIDE SEQUENCE</scope>
    <source>
        <strain evidence="5">CIP111893</strain>
    </source>
</reference>
<keyword evidence="4" id="KW-0560">Oxidoreductase</keyword>
<dbReference type="CDD" id="cd00643">
    <property type="entry name" value="HMG-CoA_reductase_classI"/>
    <property type="match status" value="1"/>
</dbReference>
<evidence type="ECO:0000256" key="2">
    <source>
        <dbReference type="ARBA" id="ARBA00012999"/>
    </source>
</evidence>
<dbReference type="InterPro" id="IPR009023">
    <property type="entry name" value="HMG_CoA_Rdtase_NAD(P)-bd_sf"/>
</dbReference>
<dbReference type="EMBL" id="CAKMMF010000007">
    <property type="protein sequence ID" value="CAH1201883.1"/>
    <property type="molecule type" value="Genomic_DNA"/>
</dbReference>
<dbReference type="PANTHER" id="PTHR10572:SF24">
    <property type="entry name" value="3-HYDROXY-3-METHYLGLUTARYL-COENZYME A REDUCTASE"/>
    <property type="match status" value="1"/>
</dbReference>
<evidence type="ECO:0000313" key="5">
    <source>
        <dbReference type="EMBL" id="CAH1201883.1"/>
    </source>
</evidence>
<comment type="caution">
    <text evidence="5">The sequence shown here is derived from an EMBL/GenBank/DDBJ whole genome shotgun (WGS) entry which is preliminary data.</text>
</comment>
<evidence type="ECO:0000256" key="1">
    <source>
        <dbReference type="ARBA" id="ARBA00007661"/>
    </source>
</evidence>
<dbReference type="EC" id="1.1.1.34" evidence="2"/>
<dbReference type="Gene3D" id="3.30.70.420">
    <property type="entry name" value="Hydroxymethylglutaryl-CoA reductase, class I/II, NAD/NADP-binding domain"/>
    <property type="match status" value="1"/>
</dbReference>